<dbReference type="PANTHER" id="PTHR22950">
    <property type="entry name" value="AMINO ACID TRANSPORTER"/>
    <property type="match status" value="1"/>
</dbReference>
<evidence type="ECO:0000256" key="11">
    <source>
        <dbReference type="SAM" id="Phobius"/>
    </source>
</evidence>
<feature type="transmembrane region" description="Helical" evidence="11">
    <location>
        <begin position="20"/>
        <end position="36"/>
    </location>
</feature>
<evidence type="ECO:0000313" key="13">
    <source>
        <dbReference type="EMBL" id="KAF6029843.1"/>
    </source>
</evidence>
<evidence type="ECO:0000256" key="4">
    <source>
        <dbReference type="ARBA" id="ARBA00022692"/>
    </source>
</evidence>
<dbReference type="PANTHER" id="PTHR22950:SF458">
    <property type="entry name" value="SODIUM-COUPLED NEUTRAL AMINO ACID TRANSPORTER 11-RELATED"/>
    <property type="match status" value="1"/>
</dbReference>
<sequence length="263" mass="29420">MQFLYPFIEAIRKTAFGSRQFVIVIITVTITLPLSLYRDVARISKASLVSLILIIFILIAMLVKAILLHDKVPPTADAWDFAHQDFMQAIGILSFAYMCHHNSFLLYTSLENPTEKRWSLVTHASVFSSMLITLIFGVLGYVTFTGYVQGDILLNYCFEDDFMNVARFAYAMTVVLTWPLECFVTREVIENSIFASKEPQLGRHILITVIIAALTCGISMATDCVEVVLQLNVRVAADVLTSNSTSKNNLSKGMTEIILLETA</sequence>
<evidence type="ECO:0000256" key="6">
    <source>
        <dbReference type="ARBA" id="ARBA00022989"/>
    </source>
</evidence>
<dbReference type="Pfam" id="PF01490">
    <property type="entry name" value="Aa_trans"/>
    <property type="match status" value="1"/>
</dbReference>
<dbReference type="InterPro" id="IPR013057">
    <property type="entry name" value="AA_transpt_TM"/>
</dbReference>
<evidence type="ECO:0000256" key="7">
    <source>
        <dbReference type="ARBA" id="ARBA00023136"/>
    </source>
</evidence>
<comment type="subcellular location">
    <subcellularLocation>
        <location evidence="1">Membrane</location>
        <topology evidence="1">Multi-pass membrane protein</topology>
    </subcellularLocation>
</comment>
<feature type="transmembrane region" description="Helical" evidence="11">
    <location>
        <begin position="87"/>
        <end position="108"/>
    </location>
</feature>
<evidence type="ECO:0000256" key="1">
    <source>
        <dbReference type="ARBA" id="ARBA00004141"/>
    </source>
</evidence>
<feature type="transmembrane region" description="Helical" evidence="11">
    <location>
        <begin position="168"/>
        <end position="189"/>
    </location>
</feature>
<feature type="transmembrane region" description="Helical" evidence="11">
    <location>
        <begin position="120"/>
        <end position="148"/>
    </location>
</feature>
<evidence type="ECO:0000256" key="2">
    <source>
        <dbReference type="ARBA" id="ARBA00008066"/>
    </source>
</evidence>
<comment type="similarity">
    <text evidence="2">Belongs to the amino acid/polyamine transporter 2 family.</text>
</comment>
<evidence type="ECO:0000256" key="10">
    <source>
        <dbReference type="ARBA" id="ARBA00041723"/>
    </source>
</evidence>
<name>A0A7J7JV51_BUGNE</name>
<comment type="function">
    <text evidence="8">Putative sodium-dependent amino acid/proton antiporter.</text>
</comment>
<dbReference type="EMBL" id="VXIV02001784">
    <property type="protein sequence ID" value="KAF6029843.1"/>
    <property type="molecule type" value="Genomic_DNA"/>
</dbReference>
<dbReference type="Proteomes" id="UP000593567">
    <property type="component" value="Unassembled WGS sequence"/>
</dbReference>
<dbReference type="OrthoDB" id="28208at2759"/>
<feature type="transmembrane region" description="Helical" evidence="11">
    <location>
        <begin position="201"/>
        <end position="221"/>
    </location>
</feature>
<keyword evidence="4 11" id="KW-0812">Transmembrane</keyword>
<evidence type="ECO:0000256" key="9">
    <source>
        <dbReference type="ARBA" id="ARBA00040814"/>
    </source>
</evidence>
<keyword evidence="6 11" id="KW-1133">Transmembrane helix</keyword>
<dbReference type="GO" id="GO:0015179">
    <property type="term" value="F:L-amino acid transmembrane transporter activity"/>
    <property type="evidence" value="ECO:0007669"/>
    <property type="project" value="TreeGrafter"/>
</dbReference>
<keyword evidence="3" id="KW-0813">Transport</keyword>
<gene>
    <name evidence="13" type="ORF">EB796_011841</name>
</gene>
<accession>A0A7J7JV51</accession>
<proteinExistence type="inferred from homology"/>
<evidence type="ECO:0000256" key="3">
    <source>
        <dbReference type="ARBA" id="ARBA00022448"/>
    </source>
</evidence>
<comment type="caution">
    <text evidence="13">The sequence shown here is derived from an EMBL/GenBank/DDBJ whole genome shotgun (WGS) entry which is preliminary data.</text>
</comment>
<feature type="domain" description="Amino acid transporter transmembrane" evidence="12">
    <location>
        <begin position="17"/>
        <end position="223"/>
    </location>
</feature>
<feature type="transmembrane region" description="Helical" evidence="11">
    <location>
        <begin position="48"/>
        <end position="67"/>
    </location>
</feature>
<keyword evidence="7 11" id="KW-0472">Membrane</keyword>
<keyword evidence="14" id="KW-1185">Reference proteome</keyword>
<keyword evidence="5" id="KW-0029">Amino-acid transport</keyword>
<evidence type="ECO:0000259" key="12">
    <source>
        <dbReference type="Pfam" id="PF01490"/>
    </source>
</evidence>
<protein>
    <recommendedName>
        <fullName evidence="9">Putative sodium-coupled neutral amino acid transporter 11</fullName>
    </recommendedName>
    <alternativeName>
        <fullName evidence="10">Solute carrier family 38 member 11</fullName>
    </alternativeName>
</protein>
<evidence type="ECO:0000256" key="5">
    <source>
        <dbReference type="ARBA" id="ARBA00022970"/>
    </source>
</evidence>
<reference evidence="13" key="1">
    <citation type="submission" date="2020-06" db="EMBL/GenBank/DDBJ databases">
        <title>Draft genome of Bugula neritina, a colonial animal packing powerful symbionts and potential medicines.</title>
        <authorList>
            <person name="Rayko M."/>
        </authorList>
    </citation>
    <scope>NUCLEOTIDE SEQUENCE [LARGE SCALE GENOMIC DNA]</scope>
    <source>
        <strain evidence="13">Kwan_BN1</strain>
    </source>
</reference>
<evidence type="ECO:0000256" key="8">
    <source>
        <dbReference type="ARBA" id="ARBA00037101"/>
    </source>
</evidence>
<dbReference type="GO" id="GO:0016020">
    <property type="term" value="C:membrane"/>
    <property type="evidence" value="ECO:0007669"/>
    <property type="project" value="UniProtKB-SubCell"/>
</dbReference>
<dbReference type="AlphaFoldDB" id="A0A7J7JV51"/>
<evidence type="ECO:0000313" key="14">
    <source>
        <dbReference type="Proteomes" id="UP000593567"/>
    </source>
</evidence>
<organism evidence="13 14">
    <name type="scientific">Bugula neritina</name>
    <name type="common">Brown bryozoan</name>
    <name type="synonym">Sertularia neritina</name>
    <dbReference type="NCBI Taxonomy" id="10212"/>
    <lineage>
        <taxon>Eukaryota</taxon>
        <taxon>Metazoa</taxon>
        <taxon>Spiralia</taxon>
        <taxon>Lophotrochozoa</taxon>
        <taxon>Bryozoa</taxon>
        <taxon>Gymnolaemata</taxon>
        <taxon>Cheilostomatida</taxon>
        <taxon>Flustrina</taxon>
        <taxon>Buguloidea</taxon>
        <taxon>Bugulidae</taxon>
        <taxon>Bugula</taxon>
    </lineage>
</organism>